<sequence>MVEAEAESAKMEYSAAGRGNERRKSWLKDLIKRWRSRTSKRAAASEPSNLRSTTADRQADPLKSDTTEAISTADEPSGPSKAVEMTADKPADFQPLAGNDTTLVTDDGDLIPADDNIETLLPMVSLSQERAQKIFEKYGLKYEPRNATTNSESKDTPQRVEKSIRIRIHWTCHECNAGYGSNKTCTTCGHRRCRQCSRSPPKKVKDLAKKSKEQDEQDEEVPSAVPGTVVGVENTDNATSKTVSNITSAPPESEHQRVVTPEDDVAVTQHHQVSDYTRILYFLYKNPKWWPPFSAFSENHGNGYGGHVTNARQCSSTETTHVVAVAMSDAKPALDLPRPKRIPQPPDPVVLQSVNDKLAQLHIRPPTATPSVVAAAG</sequence>
<dbReference type="Proteomes" id="UP001281147">
    <property type="component" value="Unassembled WGS sequence"/>
</dbReference>
<evidence type="ECO:0000313" key="1">
    <source>
        <dbReference type="EMBL" id="KAK3712825.1"/>
    </source>
</evidence>
<dbReference type="EMBL" id="JAUTXU010000067">
    <property type="protein sequence ID" value="KAK3712825.1"/>
    <property type="molecule type" value="Genomic_DNA"/>
</dbReference>
<organism evidence="1 2">
    <name type="scientific">Vermiconidia calcicola</name>
    <dbReference type="NCBI Taxonomy" id="1690605"/>
    <lineage>
        <taxon>Eukaryota</taxon>
        <taxon>Fungi</taxon>
        <taxon>Dikarya</taxon>
        <taxon>Ascomycota</taxon>
        <taxon>Pezizomycotina</taxon>
        <taxon>Dothideomycetes</taxon>
        <taxon>Dothideomycetidae</taxon>
        <taxon>Mycosphaerellales</taxon>
        <taxon>Extremaceae</taxon>
        <taxon>Vermiconidia</taxon>
    </lineage>
</organism>
<accession>A0ACC3NC79</accession>
<keyword evidence="2" id="KW-1185">Reference proteome</keyword>
<protein>
    <submittedName>
        <fullName evidence="1">Uncharacterized protein</fullName>
    </submittedName>
</protein>
<evidence type="ECO:0000313" key="2">
    <source>
        <dbReference type="Proteomes" id="UP001281147"/>
    </source>
</evidence>
<proteinExistence type="predicted"/>
<name>A0ACC3NC79_9PEZI</name>
<reference evidence="1" key="1">
    <citation type="submission" date="2023-07" db="EMBL/GenBank/DDBJ databases">
        <title>Black Yeasts Isolated from many extreme environments.</title>
        <authorList>
            <person name="Coleine C."/>
            <person name="Stajich J.E."/>
            <person name="Selbmann L."/>
        </authorList>
    </citation>
    <scope>NUCLEOTIDE SEQUENCE</scope>
    <source>
        <strain evidence="1">CCFEE 5714</strain>
    </source>
</reference>
<comment type="caution">
    <text evidence="1">The sequence shown here is derived from an EMBL/GenBank/DDBJ whole genome shotgun (WGS) entry which is preliminary data.</text>
</comment>
<gene>
    <name evidence="1" type="ORF">LTR37_008916</name>
</gene>